<reference evidence="2" key="1">
    <citation type="journal article" date="2019" name="Int. J. Syst. Evol. Microbiol.">
        <title>The Global Catalogue of Microorganisms (GCM) 10K type strain sequencing project: providing services to taxonomists for standard genome sequencing and annotation.</title>
        <authorList>
            <consortium name="The Broad Institute Genomics Platform"/>
            <consortium name="The Broad Institute Genome Sequencing Center for Infectious Disease"/>
            <person name="Wu L."/>
            <person name="Ma J."/>
        </authorList>
    </citation>
    <scope>NUCLEOTIDE SEQUENCE [LARGE SCALE GENOMIC DNA]</scope>
    <source>
        <strain evidence="2">NBRC 110140</strain>
    </source>
</reference>
<keyword evidence="2" id="KW-1185">Reference proteome</keyword>
<sequence>MPGCLTMIASFLEHNAWYQGDILVLGDDILPASVKMLERLDKRITVRGLDDEYRAALTKAQIENPRRRVMFSALQAFGLYGYDRVLFCDSDLLICADLRDVFAREADLLVAPDGPNLRGNGRSRTTCNEAPIDAPEGVLRDTFNSGFVMIGSALRTPETYGRLLDFLSDDFWQEGGVRLHDQAVLNIVLEGRQEMLGVEYNFLLGHVGDTQAKYQGALSDVKVFHFNCLQKPWAKDFDAAGEAAVIYGYRAWRAHYVRTQEALGYKKFNGAQHLRRELIKTHLFLLCPNNSGSTFLSKAIGTSRHVWDLYREGQHMLGFKGPNTRVNGQLIWAGEDAGFAEYRDASNFNWPHNQKVWYFQATADSIDASVFFTKAPPFIAYAQSLDRHFDNAKFLMMIRNPYAMYEGIVRRRAALDQGPNYVHNLRVAAIHVMRCFDLQRKNQALFKDKSVFFTYEEMCAMPDQVAARIMDFVPELDDLDLDQTLFIKGRYSERLRNMNADQIGALTPQQLEVANEVFDHDLIAHFGYQSIMAPVRA</sequence>
<dbReference type="InterPro" id="IPR027417">
    <property type="entry name" value="P-loop_NTPase"/>
</dbReference>
<protein>
    <recommendedName>
        <fullName evidence="3">Lipopolysaccharide biosynthesis protein, LPS:glycosyltransferase</fullName>
    </recommendedName>
</protein>
<evidence type="ECO:0008006" key="3">
    <source>
        <dbReference type="Google" id="ProtNLM"/>
    </source>
</evidence>
<dbReference type="InterPro" id="IPR050587">
    <property type="entry name" value="GNT1/Glycosyltrans_8"/>
</dbReference>
<dbReference type="Pfam" id="PF13469">
    <property type="entry name" value="Sulfotransfer_3"/>
    <property type="match status" value="1"/>
</dbReference>
<dbReference type="Pfam" id="PF01501">
    <property type="entry name" value="Glyco_transf_8"/>
    <property type="match status" value="1"/>
</dbReference>
<organism evidence="1 2">
    <name type="scientific">Amylibacter marinus</name>
    <dbReference type="NCBI Taxonomy" id="1475483"/>
    <lineage>
        <taxon>Bacteria</taxon>
        <taxon>Pseudomonadati</taxon>
        <taxon>Pseudomonadota</taxon>
        <taxon>Alphaproteobacteria</taxon>
        <taxon>Rhodobacterales</taxon>
        <taxon>Paracoccaceae</taxon>
        <taxon>Amylibacter</taxon>
    </lineage>
</organism>
<dbReference type="Gene3D" id="3.90.550.10">
    <property type="entry name" value="Spore Coat Polysaccharide Biosynthesis Protein SpsA, Chain A"/>
    <property type="match status" value="1"/>
</dbReference>
<dbReference type="SUPFAM" id="SSF52540">
    <property type="entry name" value="P-loop containing nucleoside triphosphate hydrolases"/>
    <property type="match status" value="1"/>
</dbReference>
<proteinExistence type="predicted"/>
<comment type="caution">
    <text evidence="1">The sequence shown here is derived from an EMBL/GenBank/DDBJ whole genome shotgun (WGS) entry which is preliminary data.</text>
</comment>
<dbReference type="PANTHER" id="PTHR11183">
    <property type="entry name" value="GLYCOGENIN SUBFAMILY MEMBER"/>
    <property type="match status" value="1"/>
</dbReference>
<dbReference type="EMBL" id="BSNN01000005">
    <property type="protein sequence ID" value="GLQ35813.1"/>
    <property type="molecule type" value="Genomic_DNA"/>
</dbReference>
<dbReference type="Proteomes" id="UP001156694">
    <property type="component" value="Unassembled WGS sequence"/>
</dbReference>
<dbReference type="Gene3D" id="3.40.50.300">
    <property type="entry name" value="P-loop containing nucleotide triphosphate hydrolases"/>
    <property type="match status" value="1"/>
</dbReference>
<dbReference type="SUPFAM" id="SSF53448">
    <property type="entry name" value="Nucleotide-diphospho-sugar transferases"/>
    <property type="match status" value="1"/>
</dbReference>
<gene>
    <name evidence="1" type="ORF">GCM10007939_20960</name>
</gene>
<dbReference type="InterPro" id="IPR002495">
    <property type="entry name" value="Glyco_trans_8"/>
</dbReference>
<evidence type="ECO:0000313" key="1">
    <source>
        <dbReference type="EMBL" id="GLQ35813.1"/>
    </source>
</evidence>
<name>A0ABQ5VWI8_9RHOB</name>
<accession>A0ABQ5VWI8</accession>
<dbReference type="InterPro" id="IPR029044">
    <property type="entry name" value="Nucleotide-diphossugar_trans"/>
</dbReference>
<evidence type="ECO:0000313" key="2">
    <source>
        <dbReference type="Proteomes" id="UP001156694"/>
    </source>
</evidence>